<sequence length="191" mass="22103">MNPQQSYSGEGFMANSLGYPNCATQYPFYNNYNQSMFDNYNAQQLAATSITPPIKTEFTQNYLPTPPIKMEFNQNYLPTSNFNPYPYNYPPFSNDLTPFNWLNCSQNYYSSPTPIPSLTSKTSKTKKNRILFSPSQLNALNHHYNQNKYITPTKCAELAALINLTPLQCKIWFQNMRYTEKKKEKSSNDSK</sequence>
<reference evidence="2" key="1">
    <citation type="submission" date="2016-11" db="UniProtKB">
        <authorList>
            <consortium name="WormBaseParasite"/>
        </authorList>
    </citation>
    <scope>IDENTIFICATION</scope>
    <source>
        <strain evidence="2">KR3021</strain>
    </source>
</reference>
<evidence type="ECO:0000313" key="1">
    <source>
        <dbReference type="Proteomes" id="UP000095286"/>
    </source>
</evidence>
<evidence type="ECO:0000313" key="2">
    <source>
        <dbReference type="WBParaSite" id="RSKR_0000483200.1"/>
    </source>
</evidence>
<organism evidence="1 2">
    <name type="scientific">Rhabditophanes sp. KR3021</name>
    <dbReference type="NCBI Taxonomy" id="114890"/>
    <lineage>
        <taxon>Eukaryota</taxon>
        <taxon>Metazoa</taxon>
        <taxon>Ecdysozoa</taxon>
        <taxon>Nematoda</taxon>
        <taxon>Chromadorea</taxon>
        <taxon>Rhabditida</taxon>
        <taxon>Tylenchina</taxon>
        <taxon>Panagrolaimomorpha</taxon>
        <taxon>Strongyloidoidea</taxon>
        <taxon>Alloionematidae</taxon>
        <taxon>Rhabditophanes</taxon>
    </lineage>
</organism>
<protein>
    <submittedName>
        <fullName evidence="2">Homeobox domain-containing protein</fullName>
    </submittedName>
</protein>
<name>A0AC35TVY2_9BILA</name>
<dbReference type="Proteomes" id="UP000095286">
    <property type="component" value="Unplaced"/>
</dbReference>
<proteinExistence type="predicted"/>
<accession>A0AC35TVY2</accession>
<dbReference type="WBParaSite" id="RSKR_0000483200.1">
    <property type="protein sequence ID" value="RSKR_0000483200.1"/>
    <property type="gene ID" value="RSKR_0000483200"/>
</dbReference>